<dbReference type="GO" id="GO:0006465">
    <property type="term" value="P:signal peptide processing"/>
    <property type="evidence" value="ECO:0007669"/>
    <property type="project" value="InterPro"/>
</dbReference>
<keyword evidence="6 8" id="KW-0378">Hydrolase</keyword>
<dbReference type="GO" id="GO:0005886">
    <property type="term" value="C:plasma membrane"/>
    <property type="evidence" value="ECO:0007669"/>
    <property type="project" value="UniProtKB-SubCell"/>
</dbReference>
<keyword evidence="8" id="KW-0472">Membrane</keyword>
<protein>
    <recommendedName>
        <fullName evidence="4 8">Signal peptidase I</fullName>
        <ecNumber evidence="4 8">3.4.21.89</ecNumber>
    </recommendedName>
</protein>
<dbReference type="PROSITE" id="PS00761">
    <property type="entry name" value="SPASE_I_3"/>
    <property type="match status" value="1"/>
</dbReference>
<evidence type="ECO:0000256" key="1">
    <source>
        <dbReference type="ARBA" id="ARBA00000677"/>
    </source>
</evidence>
<comment type="subcellular location">
    <subcellularLocation>
        <location evidence="2">Cell membrane</location>
        <topology evidence="2">Single-pass type II membrane protein</topology>
    </subcellularLocation>
    <subcellularLocation>
        <location evidence="8">Membrane</location>
        <topology evidence="8">Single-pass type II membrane protein</topology>
    </subcellularLocation>
</comment>
<dbReference type="Gene3D" id="2.10.109.10">
    <property type="entry name" value="Umud Fragment, subunit A"/>
    <property type="match status" value="1"/>
</dbReference>
<dbReference type="GO" id="GO:0004252">
    <property type="term" value="F:serine-type endopeptidase activity"/>
    <property type="evidence" value="ECO:0007669"/>
    <property type="project" value="InterPro"/>
</dbReference>
<comment type="catalytic activity">
    <reaction evidence="1 8">
        <text>Cleavage of hydrophobic, N-terminal signal or leader sequences from secreted and periplasmic proteins.</text>
        <dbReference type="EC" id="3.4.21.89"/>
    </reaction>
</comment>
<dbReference type="InterPro" id="IPR019756">
    <property type="entry name" value="Pept_S26A_signal_pept_1_Ser-AS"/>
</dbReference>
<reference evidence="10" key="1">
    <citation type="submission" date="2022-02" db="EMBL/GenBank/DDBJ databases">
        <title>Fredinandcohnia quinoae sp. nov. isolated from Chenopodium quinoa seeds.</title>
        <authorList>
            <person name="Saati-Santamaria Z."/>
            <person name="Flores-Felix J.D."/>
            <person name="Igual J.M."/>
            <person name="Velazquez E."/>
            <person name="Garcia-Fraile P."/>
            <person name="Martinez-Molina E."/>
        </authorList>
    </citation>
    <scope>NUCLEOTIDE SEQUENCE</scope>
    <source>
        <strain evidence="10">SECRCQ15</strain>
    </source>
</reference>
<feature type="transmembrane region" description="Helical" evidence="8">
    <location>
        <begin position="12"/>
        <end position="32"/>
    </location>
</feature>
<feature type="domain" description="Peptidase S26" evidence="9">
    <location>
        <begin position="11"/>
        <end position="197"/>
    </location>
</feature>
<gene>
    <name evidence="10" type="primary">lepB</name>
    <name evidence="10" type="ORF">MJG50_21845</name>
</gene>
<comment type="caution">
    <text evidence="10">The sequence shown here is derived from an EMBL/GenBank/DDBJ whole genome shotgun (WGS) entry which is preliminary data.</text>
</comment>
<dbReference type="CDD" id="cd06530">
    <property type="entry name" value="S26_SPase_I"/>
    <property type="match status" value="1"/>
</dbReference>
<dbReference type="PROSITE" id="PS00501">
    <property type="entry name" value="SPASE_I_1"/>
    <property type="match status" value="1"/>
</dbReference>
<organism evidence="10 11">
    <name type="scientific">Fredinandcohnia quinoae</name>
    <dbReference type="NCBI Taxonomy" id="2918902"/>
    <lineage>
        <taxon>Bacteria</taxon>
        <taxon>Bacillati</taxon>
        <taxon>Bacillota</taxon>
        <taxon>Bacilli</taxon>
        <taxon>Bacillales</taxon>
        <taxon>Bacillaceae</taxon>
        <taxon>Fredinandcohnia</taxon>
    </lineage>
</organism>
<dbReference type="PANTHER" id="PTHR43390">
    <property type="entry name" value="SIGNAL PEPTIDASE I"/>
    <property type="match status" value="1"/>
</dbReference>
<accession>A0AAW5E6I5</accession>
<dbReference type="RefSeq" id="WP_240257891.1">
    <property type="nucleotide sequence ID" value="NZ_JAKTTI010000070.1"/>
</dbReference>
<evidence type="ECO:0000256" key="6">
    <source>
        <dbReference type="ARBA" id="ARBA00022801"/>
    </source>
</evidence>
<dbReference type="Proteomes" id="UP001431131">
    <property type="component" value="Unassembled WGS sequence"/>
</dbReference>
<evidence type="ECO:0000259" key="9">
    <source>
        <dbReference type="Pfam" id="PF10502"/>
    </source>
</evidence>
<dbReference type="PANTHER" id="PTHR43390:SF1">
    <property type="entry name" value="CHLOROPLAST PROCESSING PEPTIDASE"/>
    <property type="match status" value="1"/>
</dbReference>
<evidence type="ECO:0000256" key="2">
    <source>
        <dbReference type="ARBA" id="ARBA00004401"/>
    </source>
</evidence>
<dbReference type="EMBL" id="JAKTTI010000070">
    <property type="protein sequence ID" value="MCH1627973.1"/>
    <property type="molecule type" value="Genomic_DNA"/>
</dbReference>
<evidence type="ECO:0000256" key="5">
    <source>
        <dbReference type="ARBA" id="ARBA00022670"/>
    </source>
</evidence>
<feature type="active site" evidence="7">
    <location>
        <position position="117"/>
    </location>
</feature>
<sequence length="205" mass="23501">MKTNKLLSQIWGWGKAFIVALLLSIIISVFIIQPYKVVGSSMEPTFSGEDLYNQDKKGDRVMVFKSAYLFGKEPSYGDLVIIDSQVSTPRTFKDHLLESPIFGLFTGEEFNEKFWIKRVIGVEGDKIEYKDGKVYRNGTLLEESYTKEDILTPFDSVVIPEDHVFVMGDNRNHSSDSRQIGPVPMEHVVGKVVIRFYPFDRIDKY</sequence>
<evidence type="ECO:0000313" key="11">
    <source>
        <dbReference type="Proteomes" id="UP001431131"/>
    </source>
</evidence>
<keyword evidence="5 8" id="KW-0645">Protease</keyword>
<evidence type="ECO:0000256" key="8">
    <source>
        <dbReference type="RuleBase" id="RU362042"/>
    </source>
</evidence>
<feature type="active site" evidence="7">
    <location>
        <position position="41"/>
    </location>
</feature>
<dbReference type="SUPFAM" id="SSF51306">
    <property type="entry name" value="LexA/Signal peptidase"/>
    <property type="match status" value="1"/>
</dbReference>
<keyword evidence="8" id="KW-1133">Transmembrane helix</keyword>
<evidence type="ECO:0000313" key="10">
    <source>
        <dbReference type="EMBL" id="MCH1627973.1"/>
    </source>
</evidence>
<dbReference type="InterPro" id="IPR019533">
    <property type="entry name" value="Peptidase_S26"/>
</dbReference>
<dbReference type="InterPro" id="IPR019758">
    <property type="entry name" value="Pept_S26A_signal_pept_1_CS"/>
</dbReference>
<dbReference type="AlphaFoldDB" id="A0AAW5E6I5"/>
<dbReference type="Pfam" id="PF10502">
    <property type="entry name" value="Peptidase_S26"/>
    <property type="match status" value="1"/>
</dbReference>
<dbReference type="GO" id="GO:0009003">
    <property type="term" value="F:signal peptidase activity"/>
    <property type="evidence" value="ECO:0007669"/>
    <property type="project" value="UniProtKB-EC"/>
</dbReference>
<dbReference type="InterPro" id="IPR000223">
    <property type="entry name" value="Pept_S26A_signal_pept_1"/>
</dbReference>
<proteinExistence type="inferred from homology"/>
<name>A0AAW5E6I5_9BACI</name>
<keyword evidence="8" id="KW-0812">Transmembrane</keyword>
<dbReference type="InterPro" id="IPR036286">
    <property type="entry name" value="LexA/Signal_pep-like_sf"/>
</dbReference>
<evidence type="ECO:0000256" key="3">
    <source>
        <dbReference type="ARBA" id="ARBA00009370"/>
    </source>
</evidence>
<evidence type="ECO:0000256" key="7">
    <source>
        <dbReference type="PIRSR" id="PIRSR600223-1"/>
    </source>
</evidence>
<dbReference type="PRINTS" id="PR00727">
    <property type="entry name" value="LEADERPTASE"/>
</dbReference>
<comment type="similarity">
    <text evidence="3 8">Belongs to the peptidase S26 family.</text>
</comment>
<dbReference type="EC" id="3.4.21.89" evidence="4 8"/>
<keyword evidence="11" id="KW-1185">Reference proteome</keyword>
<dbReference type="NCBIfam" id="TIGR02227">
    <property type="entry name" value="sigpep_I_bact"/>
    <property type="match status" value="1"/>
</dbReference>
<evidence type="ECO:0000256" key="4">
    <source>
        <dbReference type="ARBA" id="ARBA00013208"/>
    </source>
</evidence>